<protein>
    <submittedName>
        <fullName evidence="1">Uncharacterized protein</fullName>
    </submittedName>
</protein>
<dbReference type="Proteomes" id="UP000006653">
    <property type="component" value="Segment"/>
</dbReference>
<reference evidence="1 2" key="1">
    <citation type="submission" date="2006-05" db="EMBL/GenBank/DDBJ databases">
        <title>Comlete genome of Aeromonas salmonicida bacteriophage 25.</title>
        <authorList>
            <person name="Petrov V.M."/>
            <person name="Nolan J.M."/>
            <person name="Bertrand C."/>
            <person name="Krisch H.M."/>
            <person name="Karam J.D."/>
        </authorList>
    </citation>
    <scope>NUCLEOTIDE SEQUENCE [LARGE SCALE GENOMIC DNA]</scope>
</reference>
<sequence length="43" mass="4668">MKIIATAIENSMSNTLGLKCPFSLEEMKADIKSINQIHHGGPV</sequence>
<dbReference type="RefSeq" id="YP_656434.1">
    <property type="nucleotide sequence ID" value="NC_008208.1"/>
</dbReference>
<evidence type="ECO:0000313" key="2">
    <source>
        <dbReference type="Proteomes" id="UP000006653"/>
    </source>
</evidence>
<accession>Q19CG7</accession>
<dbReference type="GeneID" id="4156569"/>
<name>Q19CG7_9CAUD</name>
<dbReference type="EMBL" id="DQ529280">
    <property type="protein sequence ID" value="ABF72758.1"/>
    <property type="molecule type" value="Genomic_DNA"/>
</dbReference>
<dbReference type="KEGG" id="vg:4156569"/>
<evidence type="ECO:0000313" key="1">
    <source>
        <dbReference type="EMBL" id="ABF72758.1"/>
    </source>
</evidence>
<proteinExistence type="predicted"/>
<keyword evidence="2" id="KW-1185">Reference proteome</keyword>
<gene>
    <name evidence="1" type="ORF">PHG25p200nc</name>
</gene>
<organism evidence="1 2">
    <name type="scientific">Aeromonas phage 25</name>
    <dbReference type="NCBI Taxonomy" id="2911441"/>
    <lineage>
        <taxon>Viruses</taxon>
        <taxon>Duplodnaviria</taxon>
        <taxon>Heunggongvirae</taxon>
        <taxon>Uroviricota</taxon>
        <taxon>Caudoviricetes</taxon>
        <taxon>Pantevenvirales</taxon>
        <taxon>Straboviridae</taxon>
        <taxon>Tulanevirus</taxon>
        <taxon>Tulanevirus bteighttwo</taxon>
    </lineage>
</organism>